<evidence type="ECO:0000256" key="1">
    <source>
        <dbReference type="ARBA" id="ARBA00004123"/>
    </source>
</evidence>
<comment type="caution">
    <text evidence="7">The sequence shown here is derived from an EMBL/GenBank/DDBJ whole genome shotgun (WGS) entry which is preliminary data.</text>
</comment>
<dbReference type="GO" id="GO:0005634">
    <property type="term" value="C:nucleus"/>
    <property type="evidence" value="ECO:0007669"/>
    <property type="project" value="UniProtKB-SubCell"/>
</dbReference>
<dbReference type="PANTHER" id="PTHR48019">
    <property type="entry name" value="SERUM RESPONSE FACTOR HOMOLOG"/>
    <property type="match status" value="1"/>
</dbReference>
<evidence type="ECO:0000256" key="3">
    <source>
        <dbReference type="ARBA" id="ARBA00023125"/>
    </source>
</evidence>
<dbReference type="PRINTS" id="PR00404">
    <property type="entry name" value="MADSDOMAIN"/>
</dbReference>
<keyword evidence="8" id="KW-1185">Reference proteome</keyword>
<dbReference type="AlphaFoldDB" id="A0ABD1N1T5"/>
<dbReference type="Proteomes" id="UP001603857">
    <property type="component" value="Unassembled WGS sequence"/>
</dbReference>
<dbReference type="InterPro" id="IPR002487">
    <property type="entry name" value="TF_Kbox"/>
</dbReference>
<dbReference type="CDD" id="cd00265">
    <property type="entry name" value="MADS_MEF2_like"/>
    <property type="match status" value="1"/>
</dbReference>
<keyword evidence="2" id="KW-0805">Transcription regulation</keyword>
<keyword evidence="3" id="KW-0238">DNA-binding</keyword>
<proteinExistence type="predicted"/>
<dbReference type="SUPFAM" id="SSF55455">
    <property type="entry name" value="SRF-like"/>
    <property type="match status" value="1"/>
</dbReference>
<gene>
    <name evidence="7" type="ORF">Fmac_009997</name>
</gene>
<dbReference type="EMBL" id="JBGMDY010000003">
    <property type="protein sequence ID" value="KAL2342057.1"/>
    <property type="molecule type" value="Genomic_DNA"/>
</dbReference>
<reference evidence="7 8" key="1">
    <citation type="submission" date="2024-08" db="EMBL/GenBank/DDBJ databases">
        <title>Insights into the chromosomal genome structure of Flemingia macrophylla.</title>
        <authorList>
            <person name="Ding Y."/>
            <person name="Zhao Y."/>
            <person name="Bi W."/>
            <person name="Wu M."/>
            <person name="Zhao G."/>
            <person name="Gong Y."/>
            <person name="Li W."/>
            <person name="Zhang P."/>
        </authorList>
    </citation>
    <scope>NUCLEOTIDE SEQUENCE [LARGE SCALE GENOMIC DNA]</scope>
    <source>
        <strain evidence="7">DYQJB</strain>
        <tissue evidence="7">Leaf</tissue>
    </source>
</reference>
<dbReference type="InterPro" id="IPR033896">
    <property type="entry name" value="MEF2-like_N"/>
</dbReference>
<evidence type="ECO:0000256" key="5">
    <source>
        <dbReference type="ARBA" id="ARBA00023242"/>
    </source>
</evidence>
<dbReference type="Pfam" id="PF01486">
    <property type="entry name" value="K-box"/>
    <property type="match status" value="1"/>
</dbReference>
<protein>
    <recommendedName>
        <fullName evidence="6">MADS-box domain-containing protein</fullName>
    </recommendedName>
</protein>
<name>A0ABD1N1T5_9FABA</name>
<evidence type="ECO:0000259" key="6">
    <source>
        <dbReference type="PROSITE" id="PS50066"/>
    </source>
</evidence>
<dbReference type="InterPro" id="IPR036879">
    <property type="entry name" value="TF_MADSbox_sf"/>
</dbReference>
<dbReference type="GO" id="GO:0003677">
    <property type="term" value="F:DNA binding"/>
    <property type="evidence" value="ECO:0007669"/>
    <property type="project" value="UniProtKB-KW"/>
</dbReference>
<organism evidence="7 8">
    <name type="scientific">Flemingia macrophylla</name>
    <dbReference type="NCBI Taxonomy" id="520843"/>
    <lineage>
        <taxon>Eukaryota</taxon>
        <taxon>Viridiplantae</taxon>
        <taxon>Streptophyta</taxon>
        <taxon>Embryophyta</taxon>
        <taxon>Tracheophyta</taxon>
        <taxon>Spermatophyta</taxon>
        <taxon>Magnoliopsida</taxon>
        <taxon>eudicotyledons</taxon>
        <taxon>Gunneridae</taxon>
        <taxon>Pentapetalae</taxon>
        <taxon>rosids</taxon>
        <taxon>fabids</taxon>
        <taxon>Fabales</taxon>
        <taxon>Fabaceae</taxon>
        <taxon>Papilionoideae</taxon>
        <taxon>50 kb inversion clade</taxon>
        <taxon>NPAAA clade</taxon>
        <taxon>indigoferoid/millettioid clade</taxon>
        <taxon>Phaseoleae</taxon>
        <taxon>Flemingia</taxon>
    </lineage>
</organism>
<comment type="subcellular location">
    <subcellularLocation>
        <location evidence="1">Nucleus</location>
    </subcellularLocation>
</comment>
<keyword evidence="5" id="KW-0539">Nucleus</keyword>
<dbReference type="Pfam" id="PF00319">
    <property type="entry name" value="SRF-TF"/>
    <property type="match status" value="1"/>
</dbReference>
<keyword evidence="4" id="KW-0804">Transcription</keyword>
<dbReference type="SMART" id="SM00432">
    <property type="entry name" value="MADS"/>
    <property type="match status" value="1"/>
</dbReference>
<dbReference type="InterPro" id="IPR050142">
    <property type="entry name" value="MADS-box/MEF2_TF"/>
</dbReference>
<evidence type="ECO:0000313" key="7">
    <source>
        <dbReference type="EMBL" id="KAL2342057.1"/>
    </source>
</evidence>
<feature type="domain" description="MADS-box" evidence="6">
    <location>
        <begin position="1"/>
        <end position="61"/>
    </location>
</feature>
<evidence type="ECO:0000256" key="4">
    <source>
        <dbReference type="ARBA" id="ARBA00023163"/>
    </source>
</evidence>
<evidence type="ECO:0000313" key="8">
    <source>
        <dbReference type="Proteomes" id="UP001603857"/>
    </source>
</evidence>
<accession>A0ABD1N1T5</accession>
<dbReference type="Gene3D" id="3.40.1810.10">
    <property type="entry name" value="Transcription factor, MADS-box"/>
    <property type="match status" value="1"/>
</dbReference>
<evidence type="ECO:0000256" key="2">
    <source>
        <dbReference type="ARBA" id="ARBA00023015"/>
    </source>
</evidence>
<dbReference type="PROSITE" id="PS50066">
    <property type="entry name" value="MADS_BOX_2"/>
    <property type="match status" value="1"/>
</dbReference>
<sequence>MVRKKIAIKRIEDVTARHVCFSKRKSGLFKKARELSILCDAEIALIVFSPASKLFEYATSSMEKVIERHISRSELNFDKLDKTWAEQQIRCNYANLNNKLGEKTSEMRQLNGEELQGLTLKQLQKIEDRLYSSLNRVNKAKMQLMVAHRSGEGNNQISLGLLIGSKEDEGVVA</sequence>
<dbReference type="InterPro" id="IPR002100">
    <property type="entry name" value="TF_MADSbox"/>
</dbReference>